<feature type="transmembrane region" description="Helical" evidence="8">
    <location>
        <begin position="467"/>
        <end position="489"/>
    </location>
</feature>
<dbReference type="Gene3D" id="3.30.2090.10">
    <property type="entry name" value="Multidrug efflux transporter AcrB TolC docking domain, DN and DC subdomains"/>
    <property type="match status" value="2"/>
</dbReference>
<keyword evidence="2" id="KW-0813">Transport</keyword>
<dbReference type="GO" id="GO:0005886">
    <property type="term" value="C:plasma membrane"/>
    <property type="evidence" value="ECO:0007669"/>
    <property type="project" value="UniProtKB-SubCell"/>
</dbReference>
<feature type="transmembrane region" description="Helical" evidence="8">
    <location>
        <begin position="364"/>
        <end position="384"/>
    </location>
</feature>
<organism evidence="10 11">
    <name type="scientific">Acidithiobacillus thiooxidans</name>
    <name type="common">Thiobacillus thiooxidans</name>
    <dbReference type="NCBI Taxonomy" id="930"/>
    <lineage>
        <taxon>Bacteria</taxon>
        <taxon>Pseudomonadati</taxon>
        <taxon>Pseudomonadota</taxon>
        <taxon>Acidithiobacillia</taxon>
        <taxon>Acidithiobacillales</taxon>
        <taxon>Acidithiobacillaceae</taxon>
        <taxon>Acidithiobacillus</taxon>
    </lineage>
</organism>
<keyword evidence="3" id="KW-1003">Cell membrane</keyword>
<evidence type="ECO:0000256" key="2">
    <source>
        <dbReference type="ARBA" id="ARBA00022448"/>
    </source>
</evidence>
<evidence type="ECO:0000256" key="5">
    <source>
        <dbReference type="ARBA" id="ARBA00022692"/>
    </source>
</evidence>
<dbReference type="EMBL" id="LWSA01000001">
    <property type="protein sequence ID" value="OCX77482.1"/>
    <property type="molecule type" value="Genomic_DNA"/>
</dbReference>
<evidence type="ECO:0000313" key="12">
    <source>
        <dbReference type="Proteomes" id="UP000095008"/>
    </source>
</evidence>
<feature type="transmembrane region" description="Helical" evidence="8">
    <location>
        <begin position="855"/>
        <end position="872"/>
    </location>
</feature>
<feature type="transmembrane region" description="Helical" evidence="8">
    <location>
        <begin position="390"/>
        <end position="414"/>
    </location>
</feature>
<keyword evidence="6 8" id="KW-1133">Transmembrane helix</keyword>
<dbReference type="eggNOG" id="COG0841">
    <property type="taxonomic scope" value="Bacteria"/>
</dbReference>
<evidence type="ECO:0000313" key="9">
    <source>
        <dbReference type="EMBL" id="OCX68068.1"/>
    </source>
</evidence>
<dbReference type="Proteomes" id="UP000095008">
    <property type="component" value="Unassembled WGS sequence"/>
</dbReference>
<dbReference type="SUPFAM" id="SSF82693">
    <property type="entry name" value="Multidrug efflux transporter AcrB pore domain, PN1, PN2, PC1 and PC2 subdomains"/>
    <property type="match status" value="3"/>
</dbReference>
<dbReference type="GO" id="GO:0042910">
    <property type="term" value="F:xenobiotic transmembrane transporter activity"/>
    <property type="evidence" value="ECO:0007669"/>
    <property type="project" value="TreeGrafter"/>
</dbReference>
<comment type="subcellular location">
    <subcellularLocation>
        <location evidence="1">Cell inner membrane</location>
        <topology evidence="1">Multi-pass membrane protein</topology>
    </subcellularLocation>
</comment>
<evidence type="ECO:0000256" key="1">
    <source>
        <dbReference type="ARBA" id="ARBA00004429"/>
    </source>
</evidence>
<evidence type="ECO:0000256" key="6">
    <source>
        <dbReference type="ARBA" id="ARBA00022989"/>
    </source>
</evidence>
<dbReference type="PRINTS" id="PR00702">
    <property type="entry name" value="ACRIFLAVINRP"/>
</dbReference>
<evidence type="ECO:0000313" key="10">
    <source>
        <dbReference type="EMBL" id="OCX77482.1"/>
    </source>
</evidence>
<accession>A0A1C2IN82</accession>
<dbReference type="InterPro" id="IPR027463">
    <property type="entry name" value="AcrB_DN_DC_subdom"/>
</dbReference>
<comment type="caution">
    <text evidence="10">The sequence shown here is derived from an EMBL/GenBank/DDBJ whole genome shotgun (WGS) entry which is preliminary data.</text>
</comment>
<feature type="transmembrane region" description="Helical" evidence="8">
    <location>
        <begin position="884"/>
        <end position="907"/>
    </location>
</feature>
<evidence type="ECO:0000256" key="4">
    <source>
        <dbReference type="ARBA" id="ARBA00022519"/>
    </source>
</evidence>
<dbReference type="Gene3D" id="3.30.70.1440">
    <property type="entry name" value="Multidrug efflux transporter AcrB pore domain"/>
    <property type="match status" value="1"/>
</dbReference>
<dbReference type="Gene3D" id="3.30.70.1430">
    <property type="entry name" value="Multidrug efflux transporter AcrB pore domain"/>
    <property type="match status" value="2"/>
</dbReference>
<feature type="transmembrane region" description="Helical" evidence="8">
    <location>
        <begin position="987"/>
        <end position="1013"/>
    </location>
</feature>
<dbReference type="Gene3D" id="3.30.70.1320">
    <property type="entry name" value="Multidrug efflux transporter AcrB pore domain like"/>
    <property type="match status" value="1"/>
</dbReference>
<dbReference type="InterPro" id="IPR001036">
    <property type="entry name" value="Acrflvin-R"/>
</dbReference>
<dbReference type="Gene3D" id="1.20.1640.10">
    <property type="entry name" value="Multidrug efflux transporter AcrB transmembrane domain"/>
    <property type="match status" value="2"/>
</dbReference>
<feature type="transmembrane region" description="Helical" evidence="8">
    <location>
        <begin position="435"/>
        <end position="455"/>
    </location>
</feature>
<evidence type="ECO:0000256" key="8">
    <source>
        <dbReference type="SAM" id="Phobius"/>
    </source>
</evidence>
<feature type="transmembrane region" description="Helical" evidence="8">
    <location>
        <begin position="954"/>
        <end position="975"/>
    </location>
</feature>
<dbReference type="PANTHER" id="PTHR32063">
    <property type="match status" value="1"/>
</dbReference>
<dbReference type="PANTHER" id="PTHR32063:SF14">
    <property type="entry name" value="BLL4319 PROTEIN"/>
    <property type="match status" value="1"/>
</dbReference>
<keyword evidence="12" id="KW-1185">Reference proteome</keyword>
<dbReference type="AlphaFoldDB" id="A0A1C2IN82"/>
<name>A0A1C2IN82_ACITH</name>
<dbReference type="GeneID" id="60695377"/>
<evidence type="ECO:0000313" key="11">
    <source>
        <dbReference type="Proteomes" id="UP000094893"/>
    </source>
</evidence>
<evidence type="ECO:0000256" key="7">
    <source>
        <dbReference type="ARBA" id="ARBA00023136"/>
    </source>
</evidence>
<keyword evidence="7 8" id="KW-0472">Membrane</keyword>
<reference evidence="10 11" key="1">
    <citation type="journal article" date="2016" name="Int. J. Mol. Sci.">
        <title>Comparative genomics of the extreme acidophile Acidithiobacillus thiooxidans reveals intraspecific divergence and niche adaptation.</title>
        <authorList>
            <person name="Zhang X."/>
            <person name="Feng X."/>
            <person name="Tao J."/>
            <person name="Ma L."/>
            <person name="Xiao Y."/>
            <person name="Liang Y."/>
            <person name="Liu X."/>
            <person name="Yin H."/>
        </authorList>
    </citation>
    <scope>NUCLEOTIDE SEQUENCE [LARGE SCALE GENOMIC DNA]</scope>
    <source>
        <strain evidence="10 11">A02</strain>
        <strain evidence="9">DXS-W</strain>
    </source>
</reference>
<dbReference type="FunFam" id="1.20.1640.10:FF:000001">
    <property type="entry name" value="Efflux pump membrane transporter"/>
    <property type="match status" value="1"/>
</dbReference>
<dbReference type="EMBL" id="LWRY01000280">
    <property type="protein sequence ID" value="OCX68068.1"/>
    <property type="molecule type" value="Genomic_DNA"/>
</dbReference>
<feature type="transmembrane region" description="Helical" evidence="8">
    <location>
        <begin position="913"/>
        <end position="933"/>
    </location>
</feature>
<keyword evidence="4" id="KW-0997">Cell inner membrane</keyword>
<sequence>MKFTDIFVRRPVLATALSLVIFLLGLHAYTMMTVREYPALVNTVVTVTTAYPGASPSTVQGFITARLEKVIASAPDINYMTSNSAEGSSTITVYMKLNYSPSAAVANIQSKVQQVTDQLPTGSQLPVINVTVGDTTDLMYIAFYGNQLSQQQITDYLLRVAQPRLASVHGVGEAQILPPGAGNGNTYAMRVWLNPQKMAALNVTAAQVSQALTANDFISAVGRTRGKTVQNTIVATTSLHNVSEFRDLVIKQSGNTLIRLKDVAHVELGAQNYDSQAFFDGKPAAFIGIQESPSANSLDVAAGVKSSLAKLEKSLPPGMHAAIPYDASTFIQASIDEVMMTIGITLAVVVLVIFLFLGSFRAVVIPAVAIPLSIVGAGLIMWSLGFTINLLTLLAVVLAIGLVVDDAIIVVENVHRHIDEGKSPFDAALLTGRELGGPIIVMSTTLIAVFAPIGFMGGLTGSLFGEFAFTLVAAVLISMIVALTLSPMLSSKVLKPTKEHGFEHFIDQRFVGLRGFYDRLLHGVLNFVPVVMLFAIVVFGSIYFLFATSKSELAPQEDQGIIFNAGTGGPTITPDRLAHYGKQILKVFNKYPEKKATFMVTGISVGSGGGTNSLFAGMRLTNWSDRSVTAMQIQPKLQQQLQSVPGLQVASFLPPPLPGSAGGLPVQFVLQSPGSYDKIDQVADQVIAKAYQSGMFFYVTKDLRIDNPELVLKIHRNIAANLGLTMAEIAQDLQPLLGGNYVNRFDMEGRSYKVIPQVPDKFRTDPEALKDYYIATATGQMVPLSTVVSIETKVEPQFLPQFQQLNSVTIQAVPKPGVTMGQSLNFFRSTAEKIMPKDFSVNYASQSREYMQESGGLLTTFALAIILIYLLLAAQFESFRDPLIVLITVPMSISGALIFVSLGLASINIYTEVGLITLIGLIAKQGILIVQFANEIQRHEGLGKRDAVEKASSIRLRPILMTTGAMVLGVLPLLLMNGPGAVSRFQMGLVIFTGLGIGALFSLFVVPAMYMVLAKDLRGGETPSVPAS</sequence>
<dbReference type="RefSeq" id="WP_024893790.1">
    <property type="nucleotide sequence ID" value="NZ_DAIAWO010000106.1"/>
</dbReference>
<dbReference type="Pfam" id="PF00873">
    <property type="entry name" value="ACR_tran"/>
    <property type="match status" value="1"/>
</dbReference>
<dbReference type="OrthoDB" id="9807350at2"/>
<gene>
    <name evidence="9" type="ORF">A6M23_19165</name>
    <name evidence="10" type="ORF">A6P07_00095</name>
</gene>
<keyword evidence="5 8" id="KW-0812">Transmembrane</keyword>
<dbReference type="SUPFAM" id="SSF82866">
    <property type="entry name" value="Multidrug efflux transporter AcrB transmembrane domain"/>
    <property type="match status" value="2"/>
</dbReference>
<feature type="transmembrane region" description="Helical" evidence="8">
    <location>
        <begin position="524"/>
        <end position="546"/>
    </location>
</feature>
<feature type="transmembrane region" description="Helical" evidence="8">
    <location>
        <begin position="338"/>
        <end position="357"/>
    </location>
</feature>
<dbReference type="SUPFAM" id="SSF82714">
    <property type="entry name" value="Multidrug efflux transporter AcrB TolC docking domain, DN and DC subdomains"/>
    <property type="match status" value="2"/>
</dbReference>
<protein>
    <submittedName>
        <fullName evidence="10">Acriflavine resistance protein B</fullName>
    </submittedName>
</protein>
<dbReference type="Proteomes" id="UP000094893">
    <property type="component" value="Unassembled WGS sequence"/>
</dbReference>
<evidence type="ECO:0000256" key="3">
    <source>
        <dbReference type="ARBA" id="ARBA00022475"/>
    </source>
</evidence>
<proteinExistence type="predicted"/>
<dbReference type="STRING" id="930.GCA_002079865_03133"/>